<dbReference type="InterPro" id="IPR000217">
    <property type="entry name" value="Tubulin"/>
</dbReference>
<dbReference type="InterPro" id="IPR002967">
    <property type="entry name" value="Delta_tubulin"/>
</dbReference>
<dbReference type="Gene3D" id="3.30.1330.20">
    <property type="entry name" value="Tubulin/FtsZ, C-terminal domain"/>
    <property type="match status" value="1"/>
</dbReference>
<dbReference type="GO" id="GO:0007017">
    <property type="term" value="P:microtubule-based process"/>
    <property type="evidence" value="ECO:0007669"/>
    <property type="project" value="InterPro"/>
</dbReference>
<evidence type="ECO:0000313" key="8">
    <source>
        <dbReference type="Proteomes" id="UP001642409"/>
    </source>
</evidence>
<evidence type="ECO:0000256" key="3">
    <source>
        <dbReference type="ARBA" id="ARBA00022741"/>
    </source>
</evidence>
<dbReference type="GO" id="GO:0005200">
    <property type="term" value="F:structural constituent of cytoskeleton"/>
    <property type="evidence" value="ECO:0007669"/>
    <property type="project" value="InterPro"/>
</dbReference>
<dbReference type="SUPFAM" id="SSF52490">
    <property type="entry name" value="Tubulin nucleotide-binding domain-like"/>
    <property type="match status" value="1"/>
</dbReference>
<dbReference type="InterPro" id="IPR036525">
    <property type="entry name" value="Tubulin/FtsZ_GTPase_sf"/>
</dbReference>
<dbReference type="InterPro" id="IPR023123">
    <property type="entry name" value="Tubulin_C"/>
</dbReference>
<keyword evidence="8" id="KW-1185">Reference proteome</keyword>
<dbReference type="AlphaFoldDB" id="A0AA86QG28"/>
<dbReference type="Proteomes" id="UP001642409">
    <property type="component" value="Unassembled WGS sequence"/>
</dbReference>
<evidence type="ECO:0000313" key="6">
    <source>
        <dbReference type="EMBL" id="CAI9957443.1"/>
    </source>
</evidence>
<dbReference type="EMBL" id="CATOUU010000889">
    <property type="protein sequence ID" value="CAI9957443.1"/>
    <property type="molecule type" value="Genomic_DNA"/>
</dbReference>
<sequence length="320" mass="36582">MREVINIHIGQTGTNIGTYSWKLFCIEHCIDRAGNQYSMNQYYPESDFKSFFAESTVLASKQLMESDAVFAFDNESIVDICQRNLGIEAKHLNVNKLIAHTISKITASIRKGEALNADLQEIQTNHVPYPRINCLVCSNAPFIKETYSINRNDEEQRTTAAISKAIFEPANVMFKCNLNTGKYIACSMVYRGNVVPKDVEAACCYLKTKRTVQFIDWCPTEFKVGINLRAPEIFYKSPESDIARVQRSCMLIANHTSISDVWNIIATNFDILFAQRTFVHHYVHDGIEESEFVDARNNLEEVQQDFDEIILKDLLNDDNF</sequence>
<evidence type="ECO:0000256" key="4">
    <source>
        <dbReference type="ARBA" id="ARBA00023134"/>
    </source>
</evidence>
<dbReference type="Gene3D" id="1.10.287.600">
    <property type="entry name" value="Helix hairpin bin"/>
    <property type="match status" value="1"/>
</dbReference>
<dbReference type="InterPro" id="IPR037103">
    <property type="entry name" value="Tubulin/FtsZ-like_C"/>
</dbReference>
<organism evidence="6">
    <name type="scientific">Hexamita inflata</name>
    <dbReference type="NCBI Taxonomy" id="28002"/>
    <lineage>
        <taxon>Eukaryota</taxon>
        <taxon>Metamonada</taxon>
        <taxon>Diplomonadida</taxon>
        <taxon>Hexamitidae</taxon>
        <taxon>Hexamitinae</taxon>
        <taxon>Hexamita</taxon>
    </lineage>
</organism>
<evidence type="ECO:0000259" key="5">
    <source>
        <dbReference type="SMART" id="SM00865"/>
    </source>
</evidence>
<dbReference type="Gene3D" id="3.40.50.1440">
    <property type="entry name" value="Tubulin/FtsZ, GTPase domain"/>
    <property type="match status" value="2"/>
</dbReference>
<dbReference type="InterPro" id="IPR008280">
    <property type="entry name" value="Tub_FtsZ_C"/>
</dbReference>
<protein>
    <submittedName>
        <fullName evidence="6">Alpha-tubulin</fullName>
    </submittedName>
</protein>
<keyword evidence="3" id="KW-0547">Nucleotide-binding</keyword>
<keyword evidence="2" id="KW-0493">Microtubule</keyword>
<proteinExistence type="inferred from homology"/>
<feature type="domain" description="Tubulin/FtsZ 2-layer sandwich" evidence="5">
    <location>
        <begin position="115"/>
        <end position="267"/>
    </location>
</feature>
<reference evidence="7 8" key="2">
    <citation type="submission" date="2024-07" db="EMBL/GenBank/DDBJ databases">
        <authorList>
            <person name="Akdeniz Z."/>
        </authorList>
    </citation>
    <scope>NUCLEOTIDE SEQUENCE [LARGE SCALE GENOMIC DNA]</scope>
</reference>
<dbReference type="GO" id="GO:0005874">
    <property type="term" value="C:microtubule"/>
    <property type="evidence" value="ECO:0007669"/>
    <property type="project" value="UniProtKB-KW"/>
</dbReference>
<comment type="similarity">
    <text evidence="1">Belongs to the tubulin family.</text>
</comment>
<gene>
    <name evidence="7" type="ORF">HINF_LOCUS19145</name>
    <name evidence="6" type="ORF">HINF_LOCUS45088</name>
</gene>
<evidence type="ECO:0000256" key="2">
    <source>
        <dbReference type="ARBA" id="ARBA00022701"/>
    </source>
</evidence>
<evidence type="ECO:0000256" key="1">
    <source>
        <dbReference type="ARBA" id="ARBA00009636"/>
    </source>
</evidence>
<dbReference type="PRINTS" id="PR01161">
    <property type="entry name" value="TUBULIN"/>
</dbReference>
<dbReference type="Pfam" id="PF03953">
    <property type="entry name" value="Tubulin_C"/>
    <property type="match status" value="1"/>
</dbReference>
<accession>A0AA86QG28</accession>
<dbReference type="SUPFAM" id="SSF55307">
    <property type="entry name" value="Tubulin C-terminal domain-like"/>
    <property type="match status" value="1"/>
</dbReference>
<dbReference type="InterPro" id="IPR018316">
    <property type="entry name" value="Tubulin/FtsZ_2-layer-sand-dom"/>
</dbReference>
<dbReference type="SMART" id="SM00865">
    <property type="entry name" value="Tubulin_C"/>
    <property type="match status" value="1"/>
</dbReference>
<keyword evidence="4" id="KW-0342">GTP-binding</keyword>
<dbReference type="PRINTS" id="PR01224">
    <property type="entry name" value="DELTATUBULIN"/>
</dbReference>
<evidence type="ECO:0000313" key="7">
    <source>
        <dbReference type="EMBL" id="CAL6004980.1"/>
    </source>
</evidence>
<reference evidence="6" key="1">
    <citation type="submission" date="2023-06" db="EMBL/GenBank/DDBJ databases">
        <authorList>
            <person name="Kurt Z."/>
        </authorList>
    </citation>
    <scope>NUCLEOTIDE SEQUENCE</scope>
</reference>
<dbReference type="PANTHER" id="PTHR11588">
    <property type="entry name" value="TUBULIN"/>
    <property type="match status" value="1"/>
</dbReference>
<dbReference type="EMBL" id="CAXDID020000050">
    <property type="protein sequence ID" value="CAL6004980.1"/>
    <property type="molecule type" value="Genomic_DNA"/>
</dbReference>
<comment type="caution">
    <text evidence="6">The sequence shown here is derived from an EMBL/GenBank/DDBJ whole genome shotgun (WGS) entry which is preliminary data.</text>
</comment>
<name>A0AA86QG28_9EUKA</name>
<dbReference type="GO" id="GO:0005525">
    <property type="term" value="F:GTP binding"/>
    <property type="evidence" value="ECO:0007669"/>
    <property type="project" value="UniProtKB-KW"/>
</dbReference>